<sequence length="267" mass="29767">MWESLGKQNLSSRATATPADSIPRNGLWHRKINTIISDEEDEGFVGSEEQNKESPLKLKTNDNTNTVSSVEDMDLKSGSFEWVRERFRLSSPNFPSLSSFGVSAALSATPPSEGPLSICGTPQGLDFDLETEGSLTSTDTSLELPLRYSANRSQSTSRDFHYSVGTYRNSFWSTCSSDRQQGTAGDVEQDFDQSLDEDEELAAQRNTIYSTTGPSNFESFLYMKSKFLLRLSQVNFSLLIPFLNEIPLPNSLLSFILLFFFQLIISA</sequence>
<feature type="compositionally biased region" description="Polar residues" evidence="1">
    <location>
        <begin position="1"/>
        <end position="15"/>
    </location>
</feature>
<evidence type="ECO:0000256" key="1">
    <source>
        <dbReference type="SAM" id="MobiDB-lite"/>
    </source>
</evidence>
<dbReference type="Ensembl" id="ENSEBUT00000021017.1">
    <property type="protein sequence ID" value="ENSEBUP00000020441.1"/>
    <property type="gene ID" value="ENSEBUG00000012675.1"/>
</dbReference>
<name>A0A8C4WYM2_EPTBU</name>
<reference evidence="2" key="2">
    <citation type="submission" date="2025-09" db="UniProtKB">
        <authorList>
            <consortium name="Ensembl"/>
        </authorList>
    </citation>
    <scope>IDENTIFICATION</scope>
</reference>
<feature type="region of interest" description="Disordered" evidence="1">
    <location>
        <begin position="1"/>
        <end position="24"/>
    </location>
</feature>
<protein>
    <submittedName>
        <fullName evidence="2">Uncharacterized protein</fullName>
    </submittedName>
</protein>
<evidence type="ECO:0000313" key="3">
    <source>
        <dbReference type="Proteomes" id="UP000694388"/>
    </source>
</evidence>
<feature type="compositionally biased region" description="Basic and acidic residues" evidence="1">
    <location>
        <begin position="49"/>
        <end position="60"/>
    </location>
</feature>
<reference evidence="2" key="1">
    <citation type="submission" date="2025-08" db="UniProtKB">
        <authorList>
            <consortium name="Ensembl"/>
        </authorList>
    </citation>
    <scope>IDENTIFICATION</scope>
</reference>
<evidence type="ECO:0000313" key="2">
    <source>
        <dbReference type="Ensembl" id="ENSEBUP00000020441.1"/>
    </source>
</evidence>
<feature type="region of interest" description="Disordered" evidence="1">
    <location>
        <begin position="39"/>
        <end position="65"/>
    </location>
</feature>
<accession>A0A8C4WYM2</accession>
<dbReference type="Proteomes" id="UP000694388">
    <property type="component" value="Unplaced"/>
</dbReference>
<proteinExistence type="predicted"/>
<dbReference type="AlphaFoldDB" id="A0A8C4WYM2"/>
<keyword evidence="3" id="KW-1185">Reference proteome</keyword>
<organism evidence="2 3">
    <name type="scientific">Eptatretus burgeri</name>
    <name type="common">Inshore hagfish</name>
    <dbReference type="NCBI Taxonomy" id="7764"/>
    <lineage>
        <taxon>Eukaryota</taxon>
        <taxon>Metazoa</taxon>
        <taxon>Chordata</taxon>
        <taxon>Craniata</taxon>
        <taxon>Vertebrata</taxon>
        <taxon>Cyclostomata</taxon>
        <taxon>Myxini</taxon>
        <taxon>Myxiniformes</taxon>
        <taxon>Myxinidae</taxon>
        <taxon>Eptatretinae</taxon>
        <taxon>Eptatretus</taxon>
    </lineage>
</organism>